<keyword evidence="1" id="KW-0328">Glycosyltransferase</keyword>
<evidence type="ECO:0000313" key="3">
    <source>
        <dbReference type="EMBL" id="NUU16872.1"/>
    </source>
</evidence>
<dbReference type="NCBIfam" id="TIGR00696">
    <property type="entry name" value="wecG_tagA_cpsF"/>
    <property type="match status" value="1"/>
</dbReference>
<organism evidence="3 4">
    <name type="scientific">Cellulomonas humilata</name>
    <dbReference type="NCBI Taxonomy" id="144055"/>
    <lineage>
        <taxon>Bacteria</taxon>
        <taxon>Bacillati</taxon>
        <taxon>Actinomycetota</taxon>
        <taxon>Actinomycetes</taxon>
        <taxon>Micrococcales</taxon>
        <taxon>Cellulomonadaceae</taxon>
        <taxon>Cellulomonas</taxon>
    </lineage>
</organism>
<keyword evidence="2 3" id="KW-0808">Transferase</keyword>
<dbReference type="PANTHER" id="PTHR34136:SF1">
    <property type="entry name" value="UDP-N-ACETYL-D-MANNOSAMINURONIC ACID TRANSFERASE"/>
    <property type="match status" value="1"/>
</dbReference>
<reference evidence="3 4" key="1">
    <citation type="submission" date="2020-05" db="EMBL/GenBank/DDBJ databases">
        <title>Genome Sequencing of Type Strains.</title>
        <authorList>
            <person name="Lemaire J.F."/>
            <person name="Inderbitzin P."/>
            <person name="Gregorio O.A."/>
            <person name="Collins S.B."/>
            <person name="Wespe N."/>
            <person name="Knight-Connoni V."/>
        </authorList>
    </citation>
    <scope>NUCLEOTIDE SEQUENCE [LARGE SCALE GENOMIC DNA]</scope>
    <source>
        <strain evidence="3 4">ATCC 25174</strain>
    </source>
</reference>
<comment type="caution">
    <text evidence="3">The sequence shown here is derived from an EMBL/GenBank/DDBJ whole genome shotgun (WGS) entry which is preliminary data.</text>
</comment>
<evidence type="ECO:0000313" key="4">
    <source>
        <dbReference type="Proteomes" id="UP000565724"/>
    </source>
</evidence>
<accession>A0A7Y5ZZD0</accession>
<evidence type="ECO:0000256" key="2">
    <source>
        <dbReference type="ARBA" id="ARBA00022679"/>
    </source>
</evidence>
<sequence>MPRGDRSKVSVHVSRSGEVTLAGRPLFVGDADALIARIDQLLPADEVYSIVTPNVDQTIGIEHDSALHVAYDEAEIRIADGTPLVVLARMLGAHGLQRLTGADLLPIAARLSCQRGWRIALMGGAPSVSELAADHLRDHYGADVVSIPFPKIADVGDAESGQVIADLHAAQADIVFVCLGSPKQDVWVSHWREKLPPGVYVGAGAAVDFVAGTKRRAPVLVQKIGMEWLFRMAQEPRRLAGRYLVRGPHFLSVVARSFAQRKDQP</sequence>
<proteinExistence type="predicted"/>
<dbReference type="GO" id="GO:0016758">
    <property type="term" value="F:hexosyltransferase activity"/>
    <property type="evidence" value="ECO:0007669"/>
    <property type="project" value="TreeGrafter"/>
</dbReference>
<dbReference type="Proteomes" id="UP000565724">
    <property type="component" value="Unassembled WGS sequence"/>
</dbReference>
<dbReference type="EMBL" id="JABMCI010000056">
    <property type="protein sequence ID" value="NUU16872.1"/>
    <property type="molecule type" value="Genomic_DNA"/>
</dbReference>
<protein>
    <submittedName>
        <fullName evidence="3">WecB/TagA/CpsF family glycosyltransferase</fullName>
    </submittedName>
</protein>
<dbReference type="InterPro" id="IPR004629">
    <property type="entry name" value="WecG_TagA_CpsF"/>
</dbReference>
<dbReference type="PANTHER" id="PTHR34136">
    <property type="match status" value="1"/>
</dbReference>
<dbReference type="RefSeq" id="WP_175346753.1">
    <property type="nucleotide sequence ID" value="NZ_JABMCI010000056.1"/>
</dbReference>
<gene>
    <name evidence="3" type="ORF">HP550_06360</name>
</gene>
<dbReference type="CDD" id="cd06533">
    <property type="entry name" value="Glyco_transf_WecG_TagA"/>
    <property type="match status" value="1"/>
</dbReference>
<dbReference type="AlphaFoldDB" id="A0A7Y5ZZD0"/>
<evidence type="ECO:0000256" key="1">
    <source>
        <dbReference type="ARBA" id="ARBA00022676"/>
    </source>
</evidence>
<name>A0A7Y5ZZD0_9CELL</name>
<dbReference type="Pfam" id="PF03808">
    <property type="entry name" value="Glyco_tran_WecG"/>
    <property type="match status" value="1"/>
</dbReference>
<keyword evidence="4" id="KW-1185">Reference proteome</keyword>